<reference evidence="1" key="1">
    <citation type="submission" date="2014-03" db="EMBL/GenBank/DDBJ databases">
        <title>The sialotranscriptome of Amblyomma triste, Amblyomma parvum and Amblyomma cajennense ticks, uncovered by 454-based RNA-seq.</title>
        <authorList>
            <person name="Garcia G.R."/>
            <person name="Gardinassi L.G."/>
            <person name="Ribeiro J.M."/>
            <person name="Anatriello E."/>
            <person name="Ferreira B.R."/>
            <person name="Moreira H.N."/>
            <person name="Mafra C."/>
            <person name="Olegario M.M."/>
            <person name="Szabo P.J."/>
            <person name="Miranda-Santos I.K."/>
            <person name="Maruyama S.R."/>
        </authorList>
    </citation>
    <scope>NUCLEOTIDE SEQUENCE</scope>
    <source>
        <strain evidence="1">Mato Grasso do Sul</strain>
        <tissue evidence="1">Salivary glands</tissue>
    </source>
</reference>
<dbReference type="EMBL" id="GBBM01007589">
    <property type="protein sequence ID" value="JAC27829.1"/>
    <property type="molecule type" value="mRNA"/>
</dbReference>
<sequence length="132" mass="15316">MTRRLRTLRRAARRICVLSAFNSWSHAFIVTCHGHVTTYIFHAAAIIRGACPEAIRKSGSAVECFVWFKERVRSRPKPCQERSNLFERNIFGARWLMLISFSPSASDKISTLCTRTPKRKHVVKAVFFFWEP</sequence>
<proteinExistence type="evidence at transcript level"/>
<protein>
    <submittedName>
        <fullName evidence="1">Putative secreted protein</fullName>
    </submittedName>
</protein>
<name>A0A023G231_AMBTT</name>
<organism evidence="1">
    <name type="scientific">Amblyomma triste</name>
    <name type="common">Neotropical tick</name>
    <dbReference type="NCBI Taxonomy" id="251400"/>
    <lineage>
        <taxon>Eukaryota</taxon>
        <taxon>Metazoa</taxon>
        <taxon>Ecdysozoa</taxon>
        <taxon>Arthropoda</taxon>
        <taxon>Chelicerata</taxon>
        <taxon>Arachnida</taxon>
        <taxon>Acari</taxon>
        <taxon>Parasitiformes</taxon>
        <taxon>Ixodida</taxon>
        <taxon>Ixodoidea</taxon>
        <taxon>Ixodidae</taxon>
        <taxon>Amblyomminae</taxon>
        <taxon>Amblyomma</taxon>
    </lineage>
</organism>
<accession>A0A023G231</accession>
<dbReference type="AlphaFoldDB" id="A0A023G231"/>
<evidence type="ECO:0000313" key="1">
    <source>
        <dbReference type="EMBL" id="JAC27829.1"/>
    </source>
</evidence>